<feature type="transmembrane region" description="Helical" evidence="2">
    <location>
        <begin position="464"/>
        <end position="487"/>
    </location>
</feature>
<dbReference type="InterPro" id="IPR027463">
    <property type="entry name" value="AcrB_DN_DC_subdom"/>
</dbReference>
<keyword evidence="4" id="KW-1185">Reference proteome</keyword>
<dbReference type="SUPFAM" id="SSF82714">
    <property type="entry name" value="Multidrug efflux transporter AcrB TolC docking domain, DN and DC subdomains"/>
    <property type="match status" value="2"/>
</dbReference>
<feature type="transmembrane region" description="Helical" evidence="2">
    <location>
        <begin position="363"/>
        <end position="383"/>
    </location>
</feature>
<dbReference type="Pfam" id="PF00873">
    <property type="entry name" value="ACR_tran"/>
    <property type="match status" value="1"/>
</dbReference>
<feature type="transmembrane region" description="Helical" evidence="2">
    <location>
        <begin position="992"/>
        <end position="1011"/>
    </location>
</feature>
<dbReference type="InterPro" id="IPR001036">
    <property type="entry name" value="Acrflvin-R"/>
</dbReference>
<feature type="transmembrane region" description="Helical" evidence="2">
    <location>
        <begin position="425"/>
        <end position="452"/>
    </location>
</feature>
<dbReference type="GO" id="GO:0005886">
    <property type="term" value="C:plasma membrane"/>
    <property type="evidence" value="ECO:0007669"/>
    <property type="project" value="TreeGrafter"/>
</dbReference>
<dbReference type="PRINTS" id="PR00702">
    <property type="entry name" value="ACRIFLAVINRP"/>
</dbReference>
<evidence type="ECO:0000313" key="3">
    <source>
        <dbReference type="EMBL" id="EIJ36498.1"/>
    </source>
</evidence>
<dbReference type="GO" id="GO:0042910">
    <property type="term" value="F:xenobiotic transmembrane transporter activity"/>
    <property type="evidence" value="ECO:0007669"/>
    <property type="project" value="TreeGrafter"/>
</dbReference>
<evidence type="ECO:0000256" key="2">
    <source>
        <dbReference type="SAM" id="Phobius"/>
    </source>
</evidence>
<gene>
    <name evidence="3" type="ORF">Thini_3999</name>
</gene>
<protein>
    <submittedName>
        <fullName evidence="3">Acriflavin resistance protein</fullName>
    </submittedName>
</protein>
<dbReference type="Gene3D" id="3.30.2090.10">
    <property type="entry name" value="Multidrug efflux transporter AcrB TolC docking domain, DN and DC subdomains"/>
    <property type="match status" value="2"/>
</dbReference>
<dbReference type="Proteomes" id="UP000005317">
    <property type="component" value="Unassembled WGS sequence"/>
</dbReference>
<dbReference type="OrthoDB" id="9757940at2"/>
<name>A0A656HHU2_THINJ</name>
<feature type="transmembrane region" description="Helical" evidence="2">
    <location>
        <begin position="337"/>
        <end position="356"/>
    </location>
</feature>
<feature type="transmembrane region" description="Helical" evidence="2">
    <location>
        <begin position="943"/>
        <end position="964"/>
    </location>
</feature>
<reference evidence="4" key="1">
    <citation type="journal article" date="2011" name="Stand. Genomic Sci.">
        <title>Genome sequence of the filamentous, gliding Thiothrix nivea neotype strain (JP2(T)).</title>
        <authorList>
            <person name="Lapidus A."/>
            <person name="Nolan M."/>
            <person name="Lucas S."/>
            <person name="Glavina Del Rio T."/>
            <person name="Tice H."/>
            <person name="Cheng J.F."/>
            <person name="Tapia R."/>
            <person name="Han C."/>
            <person name="Goodwin L."/>
            <person name="Pitluck S."/>
            <person name="Liolios K."/>
            <person name="Pagani I."/>
            <person name="Ivanova N."/>
            <person name="Huntemann M."/>
            <person name="Mavromatis K."/>
            <person name="Mikhailova N."/>
            <person name="Pati A."/>
            <person name="Chen A."/>
            <person name="Palaniappan K."/>
            <person name="Land M."/>
            <person name="Brambilla E.M."/>
            <person name="Rohde M."/>
            <person name="Abt B."/>
            <person name="Verbarg S."/>
            <person name="Goker M."/>
            <person name="Bristow J."/>
            <person name="Eisen J.A."/>
            <person name="Markowitz V."/>
            <person name="Hugenholtz P."/>
            <person name="Kyrpides N.C."/>
            <person name="Klenk H.P."/>
            <person name="Woyke T."/>
        </authorList>
    </citation>
    <scope>NUCLEOTIDE SEQUENCE [LARGE SCALE GENOMIC DNA]</scope>
    <source>
        <strain evidence="4">ATCC 35100 / DSM 5205 / JP2</strain>
    </source>
</reference>
<keyword evidence="2" id="KW-0472">Membrane</keyword>
<dbReference type="Gene3D" id="3.30.70.1320">
    <property type="entry name" value="Multidrug efflux transporter AcrB pore domain like"/>
    <property type="match status" value="1"/>
</dbReference>
<dbReference type="PANTHER" id="PTHR32063:SF18">
    <property type="entry name" value="CATION EFFLUX SYSTEM PROTEIN"/>
    <property type="match status" value="1"/>
</dbReference>
<evidence type="ECO:0000256" key="1">
    <source>
        <dbReference type="SAM" id="MobiDB-lite"/>
    </source>
</evidence>
<feature type="transmembrane region" description="Helical" evidence="2">
    <location>
        <begin position="891"/>
        <end position="910"/>
    </location>
</feature>
<feature type="transmembrane region" description="Helical" evidence="2">
    <location>
        <begin position="1017"/>
        <end position="1041"/>
    </location>
</feature>
<feature type="transmembrane region" description="Helical" evidence="2">
    <location>
        <begin position="389"/>
        <end position="413"/>
    </location>
</feature>
<dbReference type="AlphaFoldDB" id="A0A656HHU2"/>
<accession>A0A656HHU2</accession>
<keyword evidence="2" id="KW-1133">Transmembrane helix</keyword>
<keyword evidence="2" id="KW-0812">Transmembrane</keyword>
<dbReference type="Gene3D" id="3.30.70.1430">
    <property type="entry name" value="Multidrug efflux transporter AcrB pore domain"/>
    <property type="match status" value="2"/>
</dbReference>
<evidence type="ECO:0000313" key="4">
    <source>
        <dbReference type="Proteomes" id="UP000005317"/>
    </source>
</evidence>
<dbReference type="EMBL" id="JH651384">
    <property type="protein sequence ID" value="EIJ36498.1"/>
    <property type="molecule type" value="Genomic_DNA"/>
</dbReference>
<sequence precursor="true">MNSFNLSEWALRHRNFVLYLMILTLAMGVFGYNKLGQSEDPPFTFKVMLVQAYWPGATAQEIESQVTDRIEKTLLETDYVDIVRSFSRPGEANIFVIAKDNAPSNAMDDMFYDIRKRTENMERNLPQGVVGPFYNDEFGETYGNIFALTGDGFSYAQLRDAADHIRKELLRVPDVAKILPIGEQDERVYIELSNSKLANLGFSVQQLVDVLQAQNAITAVGAYNTQDDRIYVRPEGTFSNLEDIRNLPVKIGNRTIRLREVAEVKRGFVDPAQSTFRYMGQDALGIGVSMRKGGDIIALGKALDAALVRIGNQLPVGMELHRVNDQPAAVKRSVGEFLQVVFEAVVIVLAVSFFSLGVRAGTVVALSIPLVLAATFFTMHLFGIGLHKISLGSLVLALGLLVDDAIIAIEMMVVKMEEGWERVKAASFAYTTTAFPMLTGTLVTAAGFLPIATAQSSVGEYTRSIFEVVTIALVISWFAAVIVIPYLGYKLLPEYKRNPSPTLPLSGEGAKDEAPPSSSPDKGRLGGVSSLRHHLAEGFYRWFRHLIKACVQYPLTVILLTIATFAGSLFLFQFVQQQFFPDATRLELIVDLKLPEGSSLQATQRETQRLENFLNTQQEHVDNFVAYTGNGSPRFYLPLDQQLPAASFAQFVITTNSIPDREALRGKLIELLDNNPDFSLVRGRVIRLENGPPVGYPVQFRVSGDDFWKLRELAEQVATVMRANPNLVNVHLDWNERSKAIRLKLDTAKAISLGVTQSALSQLLQSSLNGTTIGEFREQDQTIPILLRGSENERDRISRLAGLNVPTTTGATVPLSQLAKIEYVQEEGIIWHRNRTPTITVRGDIYTKIQAPTVTAQVEAQLGEIKANLPLGYRLETGGAVEESAKGNESIGAGFPLFIVVVLTLLMIQLQSFQRVIMVVLTAPFGMIGVAVFLLLFDKPFGFVAMLGTIALSGMIMRNSVILVDQIERNIAAGEVPREAVIEAAVRRFRPIMLTALAAILAMIPLSKSVFFGPMAIAIMGGLLVATLLTLLFLPAVYTVWFKLTKGREAFTQNPLQVSG</sequence>
<dbReference type="Gene3D" id="3.30.70.1440">
    <property type="entry name" value="Multidrug efflux transporter AcrB pore domain"/>
    <property type="match status" value="1"/>
</dbReference>
<dbReference type="RefSeq" id="WP_002710370.1">
    <property type="nucleotide sequence ID" value="NZ_JH651384.1"/>
</dbReference>
<feature type="transmembrane region" description="Helical" evidence="2">
    <location>
        <begin position="553"/>
        <end position="575"/>
    </location>
</feature>
<feature type="transmembrane region" description="Helical" evidence="2">
    <location>
        <begin position="917"/>
        <end position="937"/>
    </location>
</feature>
<organism evidence="3 4">
    <name type="scientific">Thiothrix nivea (strain ATCC 35100 / DSM 5205 / JP2)</name>
    <dbReference type="NCBI Taxonomy" id="870187"/>
    <lineage>
        <taxon>Bacteria</taxon>
        <taxon>Pseudomonadati</taxon>
        <taxon>Pseudomonadota</taxon>
        <taxon>Gammaproteobacteria</taxon>
        <taxon>Thiotrichales</taxon>
        <taxon>Thiotrichaceae</taxon>
        <taxon>Thiothrix</taxon>
    </lineage>
</organism>
<dbReference type="SUPFAM" id="SSF82693">
    <property type="entry name" value="Multidrug efflux transporter AcrB pore domain, PN1, PN2, PC1 and PC2 subdomains"/>
    <property type="match status" value="2"/>
</dbReference>
<dbReference type="SUPFAM" id="SSF82866">
    <property type="entry name" value="Multidrug efflux transporter AcrB transmembrane domain"/>
    <property type="match status" value="2"/>
</dbReference>
<feature type="region of interest" description="Disordered" evidence="1">
    <location>
        <begin position="503"/>
        <end position="524"/>
    </location>
</feature>
<dbReference type="Gene3D" id="1.20.1640.10">
    <property type="entry name" value="Multidrug efflux transporter AcrB transmembrane domain"/>
    <property type="match status" value="2"/>
</dbReference>
<dbReference type="PANTHER" id="PTHR32063">
    <property type="match status" value="1"/>
</dbReference>
<feature type="transmembrane region" description="Helical" evidence="2">
    <location>
        <begin position="16"/>
        <end position="33"/>
    </location>
</feature>
<proteinExistence type="predicted"/>